<accession>A0ACC2PFI6</accession>
<dbReference type="Proteomes" id="UP001239111">
    <property type="component" value="Chromosome 1"/>
</dbReference>
<proteinExistence type="predicted"/>
<keyword evidence="2" id="KW-1185">Reference proteome</keyword>
<dbReference type="EMBL" id="CM056741">
    <property type="protein sequence ID" value="KAJ8681581.1"/>
    <property type="molecule type" value="Genomic_DNA"/>
</dbReference>
<sequence>MAATHLDLGLRCIKYLLCAVNSLFVLTGAMIVSVGTTIYAVYDDFSHFLDSSYFSPATLLIVVGALIFIIALCGCYGALKESTCIVLVFAASLSVVLLLEFSAAVASYALQDNIISLLDERINYTMHAYKTNSEARIAVDFLQSRLHCCGYNGPSDWSGILSEDKIEVPPSCCDNWYSLRANVGELGSNECLQFYQGGCYHSLVLLVNRSSLYLIAGAMMIGIIQVAGIMFAFTLGQAIRRQKTERERRRWQLRESLLSDYQPLGKNDPFSAFPVVYMTNDANFKDAAAVN</sequence>
<organism evidence="1 2">
    <name type="scientific">Eretmocerus hayati</name>
    <dbReference type="NCBI Taxonomy" id="131215"/>
    <lineage>
        <taxon>Eukaryota</taxon>
        <taxon>Metazoa</taxon>
        <taxon>Ecdysozoa</taxon>
        <taxon>Arthropoda</taxon>
        <taxon>Hexapoda</taxon>
        <taxon>Insecta</taxon>
        <taxon>Pterygota</taxon>
        <taxon>Neoptera</taxon>
        <taxon>Endopterygota</taxon>
        <taxon>Hymenoptera</taxon>
        <taxon>Apocrita</taxon>
        <taxon>Proctotrupomorpha</taxon>
        <taxon>Chalcidoidea</taxon>
        <taxon>Aphelinidae</taxon>
        <taxon>Aphelininae</taxon>
        <taxon>Eretmocerus</taxon>
    </lineage>
</organism>
<gene>
    <name evidence="1" type="ORF">QAD02_017373</name>
</gene>
<reference evidence="1" key="1">
    <citation type="submission" date="2023-04" db="EMBL/GenBank/DDBJ databases">
        <title>A chromosome-level genome assembly of the parasitoid wasp Eretmocerus hayati.</title>
        <authorList>
            <person name="Zhong Y."/>
            <person name="Liu S."/>
            <person name="Liu Y."/>
        </authorList>
    </citation>
    <scope>NUCLEOTIDE SEQUENCE</scope>
    <source>
        <strain evidence="1">ZJU_SS_LIU_2023</strain>
    </source>
</reference>
<evidence type="ECO:0000313" key="1">
    <source>
        <dbReference type="EMBL" id="KAJ8681581.1"/>
    </source>
</evidence>
<protein>
    <submittedName>
        <fullName evidence="1">Uncharacterized protein</fullName>
    </submittedName>
</protein>
<evidence type="ECO:0000313" key="2">
    <source>
        <dbReference type="Proteomes" id="UP001239111"/>
    </source>
</evidence>
<comment type="caution">
    <text evidence="1">The sequence shown here is derived from an EMBL/GenBank/DDBJ whole genome shotgun (WGS) entry which is preliminary data.</text>
</comment>
<name>A0ACC2PFI6_9HYME</name>